<dbReference type="Proteomes" id="UP000176998">
    <property type="component" value="Unassembled WGS sequence"/>
</dbReference>
<evidence type="ECO:0000313" key="2">
    <source>
        <dbReference type="Proteomes" id="UP000176998"/>
    </source>
</evidence>
<dbReference type="AlphaFoldDB" id="A0A1G4B4I1"/>
<name>A0A1G4B4I1_9PEZI</name>
<evidence type="ECO:0000313" key="1">
    <source>
        <dbReference type="EMBL" id="OHE96307.1"/>
    </source>
</evidence>
<organism evidence="1 2">
    <name type="scientific">Colletotrichum orchidophilum</name>
    <dbReference type="NCBI Taxonomy" id="1209926"/>
    <lineage>
        <taxon>Eukaryota</taxon>
        <taxon>Fungi</taxon>
        <taxon>Dikarya</taxon>
        <taxon>Ascomycota</taxon>
        <taxon>Pezizomycotina</taxon>
        <taxon>Sordariomycetes</taxon>
        <taxon>Hypocreomycetidae</taxon>
        <taxon>Glomerellales</taxon>
        <taxon>Glomerellaceae</taxon>
        <taxon>Colletotrichum</taxon>
    </lineage>
</organism>
<dbReference type="EMBL" id="MJBS01000071">
    <property type="protein sequence ID" value="OHE96307.1"/>
    <property type="molecule type" value="Genomic_DNA"/>
</dbReference>
<protein>
    <submittedName>
        <fullName evidence="1">Uncharacterized protein</fullName>
    </submittedName>
</protein>
<reference evidence="1 2" key="1">
    <citation type="submission" date="2016-09" db="EMBL/GenBank/DDBJ databases">
        <authorList>
            <person name="Capua I."/>
            <person name="De Benedictis P."/>
            <person name="Joannis T."/>
            <person name="Lombin L.H."/>
            <person name="Cattoli G."/>
        </authorList>
    </citation>
    <scope>NUCLEOTIDE SEQUENCE [LARGE SCALE GENOMIC DNA]</scope>
    <source>
        <strain evidence="1 2">IMI 309357</strain>
    </source>
</reference>
<dbReference type="GeneID" id="34561520"/>
<comment type="caution">
    <text evidence="1">The sequence shown here is derived from an EMBL/GenBank/DDBJ whole genome shotgun (WGS) entry which is preliminary data.</text>
</comment>
<dbReference type="RefSeq" id="XP_022473467.1">
    <property type="nucleotide sequence ID" value="XM_022620010.1"/>
</dbReference>
<proteinExistence type="predicted"/>
<accession>A0A1G4B4I1</accession>
<keyword evidence="2" id="KW-1185">Reference proteome</keyword>
<sequence>MRREEGSQIRMAEMGSREWLARLDDWRWCQKGSVGDSAEKAGRDIKCHTGGRSVVASHVPCCARRYPAAKLCRPGALPSCLPVCRLCCSVNYRNRNENLGDVDTDGHLGCCRFPSRWCHVC</sequence>
<gene>
    <name evidence="1" type="ORF">CORC01_08379</name>
</gene>
<dbReference type="OrthoDB" id="10436281at2759"/>